<feature type="chain" id="PRO_5018593071" evidence="4">
    <location>
        <begin position="26"/>
        <end position="172"/>
    </location>
</feature>
<accession>A0A3P3QSV8</accession>
<evidence type="ECO:0000313" key="6">
    <source>
        <dbReference type="Proteomes" id="UP000276260"/>
    </source>
</evidence>
<dbReference type="InterPro" id="IPR024930">
    <property type="entry name" value="Skp_dom_sf"/>
</dbReference>
<evidence type="ECO:0000256" key="4">
    <source>
        <dbReference type="SAM" id="SignalP"/>
    </source>
</evidence>
<keyword evidence="1 4" id="KW-0732">Signal</keyword>
<proteinExistence type="inferred from homology"/>
<feature type="signal peptide" evidence="4">
    <location>
        <begin position="1"/>
        <end position="25"/>
    </location>
</feature>
<name>A0A3P3QSV8_9GAMM</name>
<gene>
    <name evidence="5" type="ORF">EIK76_04575</name>
</gene>
<organism evidence="5 6">
    <name type="scientific">Rheinheimera mesophila</name>
    <dbReference type="NCBI Taxonomy" id="1547515"/>
    <lineage>
        <taxon>Bacteria</taxon>
        <taxon>Pseudomonadati</taxon>
        <taxon>Pseudomonadota</taxon>
        <taxon>Gammaproteobacteria</taxon>
        <taxon>Chromatiales</taxon>
        <taxon>Chromatiaceae</taxon>
        <taxon>Rheinheimera</taxon>
    </lineage>
</organism>
<comment type="caution">
    <text evidence="5">The sequence shown here is derived from an EMBL/GenBank/DDBJ whole genome shotgun (WGS) entry which is preliminary data.</text>
</comment>
<dbReference type="RefSeq" id="WP_046519534.1">
    <property type="nucleotide sequence ID" value="NZ_LAVS01000013.1"/>
</dbReference>
<dbReference type="PANTHER" id="PTHR35089:SF1">
    <property type="entry name" value="CHAPERONE PROTEIN SKP"/>
    <property type="match status" value="1"/>
</dbReference>
<feature type="region of interest" description="Disordered" evidence="3">
    <location>
        <begin position="77"/>
        <end position="98"/>
    </location>
</feature>
<dbReference type="SMART" id="SM00935">
    <property type="entry name" value="OmpH"/>
    <property type="match status" value="1"/>
</dbReference>
<evidence type="ECO:0000256" key="1">
    <source>
        <dbReference type="ARBA" id="ARBA00022729"/>
    </source>
</evidence>
<comment type="similarity">
    <text evidence="2">Belongs to the skp family.</text>
</comment>
<dbReference type="OrthoDB" id="5767138at2"/>
<dbReference type="SUPFAM" id="SSF111384">
    <property type="entry name" value="OmpH-like"/>
    <property type="match status" value="1"/>
</dbReference>
<dbReference type="GO" id="GO:0051082">
    <property type="term" value="F:unfolded protein binding"/>
    <property type="evidence" value="ECO:0007669"/>
    <property type="project" value="InterPro"/>
</dbReference>
<evidence type="ECO:0000256" key="2">
    <source>
        <dbReference type="PIRNR" id="PIRNR002094"/>
    </source>
</evidence>
<dbReference type="Pfam" id="PF03938">
    <property type="entry name" value="OmpH"/>
    <property type="match status" value="1"/>
</dbReference>
<evidence type="ECO:0000313" key="5">
    <source>
        <dbReference type="EMBL" id="RRJ23353.1"/>
    </source>
</evidence>
<keyword evidence="6" id="KW-1185">Reference proteome</keyword>
<dbReference type="Gene3D" id="3.30.910.20">
    <property type="entry name" value="Skp domain"/>
    <property type="match status" value="1"/>
</dbReference>
<sequence length="172" mass="19163">MFKQSLAKTALVLMAGLLMAGTAAAKEMKIGVVDVQAIVAQLPQTTSIQNTLKAEFEGRIAEVQKLEKDIAFNQEKLKRDGATMNDQQKKTLQGEMEKQMRSYEQLARPLDEDYRKRQGEERNKLMGLVKTAIDSIAKKDNYDLILNAQAGVFVKPEYDISNAVVAQVSKAK</sequence>
<reference evidence="5 6" key="1">
    <citation type="submission" date="2018-11" db="EMBL/GenBank/DDBJ databases">
        <title>Draft genome analysis of Rheinheimera mesophila isolated from an industrial waste site.</title>
        <authorList>
            <person name="Yu Q."/>
            <person name="Qi Y."/>
            <person name="Zhang H."/>
            <person name="Lu Y."/>
            <person name="Pu J."/>
        </authorList>
    </citation>
    <scope>NUCLEOTIDE SEQUENCE [LARGE SCALE GENOMIC DNA]</scope>
    <source>
        <strain evidence="5 6">IITR13</strain>
    </source>
</reference>
<dbReference type="EMBL" id="RRCF01000001">
    <property type="protein sequence ID" value="RRJ23353.1"/>
    <property type="molecule type" value="Genomic_DNA"/>
</dbReference>
<dbReference type="GO" id="GO:0050821">
    <property type="term" value="P:protein stabilization"/>
    <property type="evidence" value="ECO:0007669"/>
    <property type="project" value="TreeGrafter"/>
</dbReference>
<protein>
    <submittedName>
        <fullName evidence="5">OmpH family outer membrane protein</fullName>
    </submittedName>
</protein>
<evidence type="ECO:0000256" key="3">
    <source>
        <dbReference type="SAM" id="MobiDB-lite"/>
    </source>
</evidence>
<dbReference type="Proteomes" id="UP000276260">
    <property type="component" value="Unassembled WGS sequence"/>
</dbReference>
<dbReference type="AlphaFoldDB" id="A0A3P3QSV8"/>
<dbReference type="GO" id="GO:0005829">
    <property type="term" value="C:cytosol"/>
    <property type="evidence" value="ECO:0007669"/>
    <property type="project" value="TreeGrafter"/>
</dbReference>
<dbReference type="InterPro" id="IPR005632">
    <property type="entry name" value="Chaperone_Skp"/>
</dbReference>
<dbReference type="PANTHER" id="PTHR35089">
    <property type="entry name" value="CHAPERONE PROTEIN SKP"/>
    <property type="match status" value="1"/>
</dbReference>
<dbReference type="PIRSF" id="PIRSF002094">
    <property type="entry name" value="OMP26_Skp"/>
    <property type="match status" value="1"/>
</dbReference>